<proteinExistence type="predicted"/>
<name>D3FCN2_CONWI</name>
<dbReference type="AlphaFoldDB" id="D3FCN2"/>
<dbReference type="Proteomes" id="UP000008229">
    <property type="component" value="Chromosome"/>
</dbReference>
<feature type="domain" description="Diphthamide synthase" evidence="1">
    <location>
        <begin position="2"/>
        <end position="184"/>
    </location>
</feature>
<sequence>MSDVVLWSGGKDCFAAALRSGALADPATRLVTAVPAGEPAAFRCHPLEWMTQQAAALQLSHELVEIPREGWEAAYRAALTALARDGVTRIVTGDLVIEPWLRSATEAAGVELVTPFAGDPDPGAVLDFIAEHDVVANVTGMRADHYRPGFLGRQAGRELLVEHGLTDPALFHPAGELGEYHTVVTRYGDLRLVDADLDALPHVERDGVWSLDRSARTSMSEIL</sequence>
<organism evidence="2 3">
    <name type="scientific">Conexibacter woesei (strain DSM 14684 / CCUG 47730 / CIP 108061 / JCM 11494 / NBRC 100937 / ID131577)</name>
    <dbReference type="NCBI Taxonomy" id="469383"/>
    <lineage>
        <taxon>Bacteria</taxon>
        <taxon>Bacillati</taxon>
        <taxon>Actinomycetota</taxon>
        <taxon>Thermoleophilia</taxon>
        <taxon>Solirubrobacterales</taxon>
        <taxon>Conexibacteraceae</taxon>
        <taxon>Conexibacter</taxon>
    </lineage>
</organism>
<keyword evidence="3" id="KW-1185">Reference proteome</keyword>
<dbReference type="InterPro" id="IPR002761">
    <property type="entry name" value="Diphthami_syn_dom"/>
</dbReference>
<accession>D3FCN2</accession>
<dbReference type="Pfam" id="PF01902">
    <property type="entry name" value="Diphthami_syn_2"/>
    <property type="match status" value="1"/>
</dbReference>
<dbReference type="eggNOG" id="COG2102">
    <property type="taxonomic scope" value="Bacteria"/>
</dbReference>
<dbReference type="EMBL" id="CP001854">
    <property type="protein sequence ID" value="ADB49505.1"/>
    <property type="molecule type" value="Genomic_DNA"/>
</dbReference>
<reference evidence="2 3" key="1">
    <citation type="journal article" date="2010" name="Stand. Genomic Sci.">
        <title>Complete genome sequence of Conexibacter woesei type strain (ID131577).</title>
        <authorList>
            <person name="Pukall R."/>
            <person name="Lapidus A."/>
            <person name="Glavina Del Rio T."/>
            <person name="Copeland A."/>
            <person name="Tice H."/>
            <person name="Cheng J.-F."/>
            <person name="Lucas S."/>
            <person name="Chen F."/>
            <person name="Nolan M."/>
            <person name="Bruce D."/>
            <person name="Goodwin L."/>
            <person name="Pitluck S."/>
            <person name="Mavromatis K."/>
            <person name="Ivanova N."/>
            <person name="Ovchinnikova G."/>
            <person name="Pati A."/>
            <person name="Chen A."/>
            <person name="Palaniappan K."/>
            <person name="Land M."/>
            <person name="Hauser L."/>
            <person name="Chang Y.-J."/>
            <person name="Jeffries C.D."/>
            <person name="Chain P."/>
            <person name="Meincke L."/>
            <person name="Sims D."/>
            <person name="Brettin T."/>
            <person name="Detter J.C."/>
            <person name="Rohde M."/>
            <person name="Goeker M."/>
            <person name="Bristow J."/>
            <person name="Eisen J.A."/>
            <person name="Markowitz V."/>
            <person name="Kyrpides N.C."/>
            <person name="Klenk H.-P."/>
            <person name="Hugenholtz P."/>
        </authorList>
    </citation>
    <scope>NUCLEOTIDE SEQUENCE [LARGE SCALE GENOMIC DNA]</scope>
    <source>
        <strain evidence="3">DSM 14684 / CIP 108061 / JCM 11494 / NBRC 100937 / ID131577</strain>
    </source>
</reference>
<protein>
    <recommendedName>
        <fullName evidence="1">Diphthamide synthase domain-containing protein</fullName>
    </recommendedName>
</protein>
<dbReference type="HOGENOM" id="CLU_1238489_0_0_11"/>
<dbReference type="Gene3D" id="3.40.50.620">
    <property type="entry name" value="HUPs"/>
    <property type="match status" value="1"/>
</dbReference>
<reference evidence="3" key="2">
    <citation type="submission" date="2010-01" db="EMBL/GenBank/DDBJ databases">
        <title>The complete genome of Conexibacter woesei DSM 14684.</title>
        <authorList>
            <consortium name="US DOE Joint Genome Institute (JGI-PGF)"/>
            <person name="Lucas S."/>
            <person name="Copeland A."/>
            <person name="Lapidus A."/>
            <person name="Glavina del Rio T."/>
            <person name="Dalin E."/>
            <person name="Tice H."/>
            <person name="Bruce D."/>
            <person name="Goodwin L."/>
            <person name="Pitluck S."/>
            <person name="Kyrpides N."/>
            <person name="Mavromatis K."/>
            <person name="Ivanova N."/>
            <person name="Mikhailova N."/>
            <person name="Chertkov O."/>
            <person name="Brettin T."/>
            <person name="Detter J.C."/>
            <person name="Han C."/>
            <person name="Larimer F."/>
            <person name="Land M."/>
            <person name="Hauser L."/>
            <person name="Markowitz V."/>
            <person name="Cheng J.-F."/>
            <person name="Hugenholtz P."/>
            <person name="Woyke T."/>
            <person name="Wu D."/>
            <person name="Pukall R."/>
            <person name="Steenblock K."/>
            <person name="Schneider S."/>
            <person name="Klenk H.-P."/>
            <person name="Eisen J.A."/>
        </authorList>
    </citation>
    <scope>NUCLEOTIDE SEQUENCE [LARGE SCALE GENOMIC DNA]</scope>
    <source>
        <strain evidence="3">DSM 14684 / CIP 108061 / JCM 11494 / NBRC 100937 / ID131577</strain>
    </source>
</reference>
<dbReference type="KEGG" id="cwo:Cwoe_1073"/>
<dbReference type="RefSeq" id="WP_012932557.1">
    <property type="nucleotide sequence ID" value="NC_013739.1"/>
</dbReference>
<dbReference type="STRING" id="469383.Cwoe_1073"/>
<evidence type="ECO:0000313" key="2">
    <source>
        <dbReference type="EMBL" id="ADB49505.1"/>
    </source>
</evidence>
<evidence type="ECO:0000313" key="3">
    <source>
        <dbReference type="Proteomes" id="UP000008229"/>
    </source>
</evidence>
<evidence type="ECO:0000259" key="1">
    <source>
        <dbReference type="Pfam" id="PF01902"/>
    </source>
</evidence>
<dbReference type="InterPro" id="IPR014729">
    <property type="entry name" value="Rossmann-like_a/b/a_fold"/>
</dbReference>
<dbReference type="OrthoDB" id="9789567at2"/>
<dbReference type="SUPFAM" id="SSF52402">
    <property type="entry name" value="Adenine nucleotide alpha hydrolases-like"/>
    <property type="match status" value="1"/>
</dbReference>
<gene>
    <name evidence="2" type="ordered locus">Cwoe_1073</name>
</gene>